<sequence length="64" mass="6943">MPDFESRNLDDTESLARLAELLHPTKVARTEARARGRRRAAVGLIPAQAPTSAGQPQQAVLQHA</sequence>
<feature type="compositionally biased region" description="Polar residues" evidence="1">
    <location>
        <begin position="49"/>
        <end position="64"/>
    </location>
</feature>
<comment type="caution">
    <text evidence="2">The sequence shown here is derived from an EMBL/GenBank/DDBJ whole genome shotgun (WGS) entry which is preliminary data.</text>
</comment>
<dbReference type="Proteomes" id="UP000035955">
    <property type="component" value="Unassembled WGS sequence"/>
</dbReference>
<accession>A0A0J6SYC6</accession>
<evidence type="ECO:0000256" key="1">
    <source>
        <dbReference type="SAM" id="MobiDB-lite"/>
    </source>
</evidence>
<dbReference type="PATRIC" id="fig|298794.3.peg.7101"/>
<feature type="region of interest" description="Disordered" evidence="1">
    <location>
        <begin position="44"/>
        <end position="64"/>
    </location>
</feature>
<name>A0A0J6SYC6_9HYPH</name>
<keyword evidence="3" id="KW-1185">Reference proteome</keyword>
<dbReference type="RefSeq" id="WP_048444424.1">
    <property type="nucleotide sequence ID" value="NZ_LABY01000074.1"/>
</dbReference>
<evidence type="ECO:0000313" key="3">
    <source>
        <dbReference type="Proteomes" id="UP000035955"/>
    </source>
</evidence>
<dbReference type="EMBL" id="LABY01000074">
    <property type="protein sequence ID" value="KMO38333.1"/>
    <property type="molecule type" value="Genomic_DNA"/>
</dbReference>
<organism evidence="2 3">
    <name type="scientific">Methylobacterium variabile</name>
    <dbReference type="NCBI Taxonomy" id="298794"/>
    <lineage>
        <taxon>Bacteria</taxon>
        <taxon>Pseudomonadati</taxon>
        <taxon>Pseudomonadota</taxon>
        <taxon>Alphaproteobacteria</taxon>
        <taxon>Hyphomicrobiales</taxon>
        <taxon>Methylobacteriaceae</taxon>
        <taxon>Methylobacterium</taxon>
    </lineage>
</organism>
<gene>
    <name evidence="2" type="ORF">VQ02_11990</name>
</gene>
<dbReference type="AlphaFoldDB" id="A0A0J6SYC6"/>
<protein>
    <submittedName>
        <fullName evidence="2">Uncharacterized protein</fullName>
    </submittedName>
</protein>
<proteinExistence type="predicted"/>
<reference evidence="2 3" key="1">
    <citation type="submission" date="2015-03" db="EMBL/GenBank/DDBJ databases">
        <title>Genome sequencing of Methylobacterium variabile DSM 16961.</title>
        <authorList>
            <person name="Chaudhry V."/>
            <person name="Patil P.B."/>
        </authorList>
    </citation>
    <scope>NUCLEOTIDE SEQUENCE [LARGE SCALE GENOMIC DNA]</scope>
    <source>
        <strain evidence="2 3">DSM 16961</strain>
    </source>
</reference>
<evidence type="ECO:0000313" key="2">
    <source>
        <dbReference type="EMBL" id="KMO38333.1"/>
    </source>
</evidence>